<dbReference type="KEGG" id="ssb:SSUBM407_1607"/>
<dbReference type="Proteomes" id="UP000009077">
    <property type="component" value="Chromosome"/>
</dbReference>
<name>A0A0H3MXG8_STRS4</name>
<dbReference type="EMBL" id="FM252032">
    <property type="protein sequence ID" value="CAZ56463.1"/>
    <property type="molecule type" value="Genomic_DNA"/>
</dbReference>
<protein>
    <submittedName>
        <fullName evidence="2">Membrane protein</fullName>
    </submittedName>
</protein>
<proteinExistence type="predicted"/>
<keyword evidence="3" id="KW-1185">Reference proteome</keyword>
<reference evidence="2 3" key="1">
    <citation type="journal article" date="2009" name="PLoS ONE">
        <title>Rapid evolution of virulence and drug resistance in the emerging zoonotic pathogen Streptococcus suis.</title>
        <authorList>
            <person name="Holden M.T.G."/>
            <person name="Hauser H."/>
            <person name="Sanders M."/>
            <person name="Ngo T.H."/>
            <person name="Cherevach I."/>
            <person name="Cronin A."/>
            <person name="Goodhead I."/>
            <person name="Mungall K."/>
            <person name="Quail M.A."/>
            <person name="Price C."/>
            <person name="Rabbinowitsch E."/>
            <person name="Sharp S."/>
            <person name="Croucher N.J."/>
            <person name="Chieu T.B."/>
            <person name="Mai N.T.H."/>
            <person name="Diep T.S."/>
            <person name="Chinh N.T."/>
            <person name="Kehoe M."/>
            <person name="Leigh J.A."/>
            <person name="Ward P.N."/>
            <person name="Dowson C.G."/>
            <person name="Whatmore A.M."/>
            <person name="Chanter N."/>
            <person name="Iversen P."/>
            <person name="Gottschalk M."/>
            <person name="Slater J.D."/>
            <person name="Smith H.E."/>
            <person name="Spratt B.G."/>
            <person name="Xu J."/>
            <person name="Ye C."/>
            <person name="Bentley S."/>
            <person name="Barrell B.G."/>
            <person name="Schultsz C."/>
            <person name="Maskell D.J."/>
            <person name="Parkhill J."/>
        </authorList>
    </citation>
    <scope>NUCLEOTIDE SEQUENCE [LARGE SCALE GENOMIC DNA]</scope>
    <source>
        <strain evidence="2 3">BM407</strain>
    </source>
</reference>
<dbReference type="RefSeq" id="WP_012027639.1">
    <property type="nucleotide sequence ID" value="NC_012926.1"/>
</dbReference>
<feature type="transmembrane region" description="Helical" evidence="1">
    <location>
        <begin position="36"/>
        <end position="66"/>
    </location>
</feature>
<dbReference type="HOGENOM" id="CLU_2144513_0_0_9"/>
<accession>A0A0H3MXG8</accession>
<evidence type="ECO:0000313" key="3">
    <source>
        <dbReference type="Proteomes" id="UP000009077"/>
    </source>
</evidence>
<dbReference type="GeneID" id="89225986"/>
<keyword evidence="1" id="KW-1133">Transmembrane helix</keyword>
<feature type="transmembrane region" description="Helical" evidence="1">
    <location>
        <begin position="6"/>
        <end position="24"/>
    </location>
</feature>
<dbReference type="AlphaFoldDB" id="A0A0H3MXG8"/>
<organism evidence="2 3">
    <name type="scientific">Streptococcus suis (strain BM407)</name>
    <dbReference type="NCBI Taxonomy" id="568814"/>
    <lineage>
        <taxon>Bacteria</taxon>
        <taxon>Bacillati</taxon>
        <taxon>Bacillota</taxon>
        <taxon>Bacilli</taxon>
        <taxon>Lactobacillales</taxon>
        <taxon>Streptococcaceae</taxon>
        <taxon>Streptococcus</taxon>
    </lineage>
</organism>
<sequence>MVAVPIWRSFLILLSFSSFFLVFYEDSQYKPFGFRYWLGLVACIWLNLVTLASYFIAFTGGSIMVYNQYKQPLVVIFLFCLFVASMLTLLSFKAIKMMIRRTKYYRQVRKVG</sequence>
<feature type="transmembrane region" description="Helical" evidence="1">
    <location>
        <begin position="72"/>
        <end position="92"/>
    </location>
</feature>
<keyword evidence="1" id="KW-0472">Membrane</keyword>
<keyword evidence="1" id="KW-0812">Transmembrane</keyword>
<evidence type="ECO:0000256" key="1">
    <source>
        <dbReference type="SAM" id="Phobius"/>
    </source>
</evidence>
<gene>
    <name evidence="2" type="ordered locus">SSUBM407_1607</name>
</gene>
<evidence type="ECO:0000313" key="2">
    <source>
        <dbReference type="EMBL" id="CAZ56463.1"/>
    </source>
</evidence>